<organism evidence="2 3">
    <name type="scientific">Eumeta variegata</name>
    <name type="common">Bagworm moth</name>
    <name type="synonym">Eumeta japonica</name>
    <dbReference type="NCBI Taxonomy" id="151549"/>
    <lineage>
        <taxon>Eukaryota</taxon>
        <taxon>Metazoa</taxon>
        <taxon>Ecdysozoa</taxon>
        <taxon>Arthropoda</taxon>
        <taxon>Hexapoda</taxon>
        <taxon>Insecta</taxon>
        <taxon>Pterygota</taxon>
        <taxon>Neoptera</taxon>
        <taxon>Endopterygota</taxon>
        <taxon>Lepidoptera</taxon>
        <taxon>Glossata</taxon>
        <taxon>Ditrysia</taxon>
        <taxon>Tineoidea</taxon>
        <taxon>Psychidae</taxon>
        <taxon>Oiketicinae</taxon>
        <taxon>Eumeta</taxon>
    </lineage>
</organism>
<sequence>MFQLSSVMVVPAGGERRLGRGFSRAFRPSRALGGLSGPPPPHPTAVDGFQPVAPPKGKRPPLYFRWTKPNGGFNLEKTGRAPLKKNDSFSSTSVPTINVWTMNCFSRDDRISKEPNHLETPKKFDLGNLSEHYIATPAFKKDQEKAECFTDGIEQQYSLNSPPFYPIFATRVEKEINQKLTPHLKMTYPQFP</sequence>
<evidence type="ECO:0000256" key="1">
    <source>
        <dbReference type="SAM" id="MobiDB-lite"/>
    </source>
</evidence>
<comment type="caution">
    <text evidence="2">The sequence shown here is derived from an EMBL/GenBank/DDBJ whole genome shotgun (WGS) entry which is preliminary data.</text>
</comment>
<keyword evidence="3" id="KW-1185">Reference proteome</keyword>
<gene>
    <name evidence="2" type="ORF">EVAR_8394_1</name>
</gene>
<proteinExistence type="predicted"/>
<feature type="region of interest" description="Disordered" evidence="1">
    <location>
        <begin position="29"/>
        <end position="60"/>
    </location>
</feature>
<evidence type="ECO:0000313" key="3">
    <source>
        <dbReference type="Proteomes" id="UP000299102"/>
    </source>
</evidence>
<dbReference type="EMBL" id="BGZK01000319">
    <property type="protein sequence ID" value="GBP36559.1"/>
    <property type="molecule type" value="Genomic_DNA"/>
</dbReference>
<dbReference type="AlphaFoldDB" id="A0A4C1VD74"/>
<name>A0A4C1VD74_EUMVA</name>
<evidence type="ECO:0000313" key="2">
    <source>
        <dbReference type="EMBL" id="GBP36559.1"/>
    </source>
</evidence>
<reference evidence="2 3" key="1">
    <citation type="journal article" date="2019" name="Commun. Biol.">
        <title>The bagworm genome reveals a unique fibroin gene that provides high tensile strength.</title>
        <authorList>
            <person name="Kono N."/>
            <person name="Nakamura H."/>
            <person name="Ohtoshi R."/>
            <person name="Tomita M."/>
            <person name="Numata K."/>
            <person name="Arakawa K."/>
        </authorList>
    </citation>
    <scope>NUCLEOTIDE SEQUENCE [LARGE SCALE GENOMIC DNA]</scope>
</reference>
<protein>
    <submittedName>
        <fullName evidence="2">Uncharacterized protein</fullName>
    </submittedName>
</protein>
<accession>A0A4C1VD74</accession>
<dbReference type="Proteomes" id="UP000299102">
    <property type="component" value="Unassembled WGS sequence"/>
</dbReference>